<evidence type="ECO:0000256" key="5">
    <source>
        <dbReference type="SAM" id="MobiDB-lite"/>
    </source>
</evidence>
<dbReference type="Pfam" id="PF10230">
    <property type="entry name" value="LIDHydrolase"/>
    <property type="match status" value="1"/>
</dbReference>
<dbReference type="Gene3D" id="3.40.50.1820">
    <property type="entry name" value="alpha/beta hydrolase"/>
    <property type="match status" value="1"/>
</dbReference>
<dbReference type="InParanoid" id="A0A066VW49"/>
<evidence type="ECO:0000256" key="2">
    <source>
        <dbReference type="ARBA" id="ARBA00008300"/>
    </source>
</evidence>
<protein>
    <recommendedName>
        <fullName evidence="9">Lipid droplet-associated hydrolase</fullName>
    </recommendedName>
</protein>
<evidence type="ECO:0000256" key="6">
    <source>
        <dbReference type="SAM" id="Phobius"/>
    </source>
</evidence>
<organism evidence="7 8">
    <name type="scientific">Tilletiaria anomala (strain ATCC 24038 / CBS 436.72 / UBC 951)</name>
    <dbReference type="NCBI Taxonomy" id="1037660"/>
    <lineage>
        <taxon>Eukaryota</taxon>
        <taxon>Fungi</taxon>
        <taxon>Dikarya</taxon>
        <taxon>Basidiomycota</taxon>
        <taxon>Ustilaginomycotina</taxon>
        <taxon>Exobasidiomycetes</taxon>
        <taxon>Georgefischeriales</taxon>
        <taxon>Tilletiariaceae</taxon>
        <taxon>Tilletiaria</taxon>
    </lineage>
</organism>
<keyword evidence="8" id="KW-1185">Reference proteome</keyword>
<keyword evidence="6" id="KW-0812">Transmembrane</keyword>
<evidence type="ECO:0000256" key="4">
    <source>
        <dbReference type="ARBA" id="ARBA00022801"/>
    </source>
</evidence>
<evidence type="ECO:0000313" key="7">
    <source>
        <dbReference type="EMBL" id="KDN45927.1"/>
    </source>
</evidence>
<gene>
    <name evidence="7" type="ORF">K437DRAFT_246920</name>
</gene>
<evidence type="ECO:0008006" key="9">
    <source>
        <dbReference type="Google" id="ProtNLM"/>
    </source>
</evidence>
<feature type="compositionally biased region" description="Polar residues" evidence="5">
    <location>
        <begin position="372"/>
        <end position="396"/>
    </location>
</feature>
<dbReference type="OrthoDB" id="448051at2759"/>
<name>A0A066VW49_TILAU</name>
<dbReference type="GeneID" id="25263239"/>
<dbReference type="GO" id="GO:0016298">
    <property type="term" value="F:lipase activity"/>
    <property type="evidence" value="ECO:0007669"/>
    <property type="project" value="InterPro"/>
</dbReference>
<keyword evidence="6" id="KW-0472">Membrane</keyword>
<feature type="transmembrane region" description="Helical" evidence="6">
    <location>
        <begin position="223"/>
        <end position="247"/>
    </location>
</feature>
<feature type="region of interest" description="Disordered" evidence="5">
    <location>
        <begin position="366"/>
        <end position="416"/>
    </location>
</feature>
<dbReference type="HOGENOM" id="CLU_018394_1_1_1"/>
<evidence type="ECO:0000256" key="1">
    <source>
        <dbReference type="ARBA" id="ARBA00004502"/>
    </source>
</evidence>
<comment type="subcellular location">
    <subcellularLocation>
        <location evidence="1">Lipid droplet</location>
    </subcellularLocation>
</comment>
<dbReference type="RefSeq" id="XP_013243365.1">
    <property type="nucleotide sequence ID" value="XM_013387911.1"/>
</dbReference>
<dbReference type="AlphaFoldDB" id="A0A066VW49"/>
<dbReference type="GO" id="GO:0019915">
    <property type="term" value="P:lipid storage"/>
    <property type="evidence" value="ECO:0007669"/>
    <property type="project" value="InterPro"/>
</dbReference>
<dbReference type="Proteomes" id="UP000027361">
    <property type="component" value="Unassembled WGS sequence"/>
</dbReference>
<evidence type="ECO:0000256" key="3">
    <source>
        <dbReference type="ARBA" id="ARBA00022677"/>
    </source>
</evidence>
<keyword evidence="6" id="KW-1133">Transmembrane helix</keyword>
<accession>A0A066VW49</accession>
<dbReference type="InterPro" id="IPR019363">
    <property type="entry name" value="LDAH"/>
</dbReference>
<evidence type="ECO:0000313" key="8">
    <source>
        <dbReference type="Proteomes" id="UP000027361"/>
    </source>
</evidence>
<dbReference type="GO" id="GO:0005811">
    <property type="term" value="C:lipid droplet"/>
    <property type="evidence" value="ECO:0007669"/>
    <property type="project" value="UniProtKB-SubCell"/>
</dbReference>
<keyword evidence="3" id="KW-0551">Lipid droplet</keyword>
<comment type="caution">
    <text evidence="7">The sequence shown here is derived from an EMBL/GenBank/DDBJ whole genome shotgun (WGS) entry which is preliminary data.</text>
</comment>
<dbReference type="PANTHER" id="PTHR13390:SF0">
    <property type="entry name" value="LIPID DROPLET-ASSOCIATED HYDROLASE"/>
    <property type="match status" value="1"/>
</dbReference>
<dbReference type="OMA" id="PTLAWIG"/>
<keyword evidence="4" id="KW-0378">Hydrolase</keyword>
<reference evidence="7 8" key="1">
    <citation type="submission" date="2014-05" db="EMBL/GenBank/DDBJ databases">
        <title>Draft genome sequence of a rare smut relative, Tilletiaria anomala UBC 951.</title>
        <authorList>
            <consortium name="DOE Joint Genome Institute"/>
            <person name="Toome M."/>
            <person name="Kuo A."/>
            <person name="Henrissat B."/>
            <person name="Lipzen A."/>
            <person name="Tritt A."/>
            <person name="Yoshinaga Y."/>
            <person name="Zane M."/>
            <person name="Barry K."/>
            <person name="Grigoriev I.V."/>
            <person name="Spatafora J.W."/>
            <person name="Aimea M.C."/>
        </authorList>
    </citation>
    <scope>NUCLEOTIDE SEQUENCE [LARGE SCALE GENOMIC DNA]</scope>
    <source>
        <strain evidence="7 8">UBC 951</strain>
    </source>
</reference>
<dbReference type="EMBL" id="JMSN01000039">
    <property type="protein sequence ID" value="KDN45927.1"/>
    <property type="molecule type" value="Genomic_DNA"/>
</dbReference>
<comment type="similarity">
    <text evidence="2">Belongs to the AB hydrolase superfamily. LDAH family.</text>
</comment>
<sequence>MSASAARSALASSGNGVRKALINSLSTPLVTSFAGAQALWWPCASASPSIYILFIPGNPGLCAWYTQYLSCIYNSHALKGKVEILALGHRGHAPLPSGAGNTIFGPNENQANAAARGERTGLADQIRHKVQVVDAIRTILPKRQAAVTQNGTSSLLAQNGKPEGQEPCTKLILLGHSIGCYIAVETLKARPDSIDGVHMLFPAIANVGKTPNAKKLRLLVHPLLPSLMLSLPLLFLSLLPACVVFFLTRIVTRQSHMAARTTADLLLTPGAVLNCIKMAREEFRDVGEIKPDTVKAIQTFTRRSDPGVIRTYWGETDGWAPTWLRDEVSEQLGLQEERLPPTIGKRLSRARSFSVSQAHKVLSSAASSAGSVLTTRSNKTSSDPSIQRQQQAQHLPSASPRKRTRPFHMRTASASRSIDGSIIIQPPANFTDDDETENEALALVLDGDTGGDGGSIMLTKASETGALARGAKDAKGVLTNTICEMGIPHAFCLNHGVEMARITAHWIKSDHL</sequence>
<dbReference type="PANTHER" id="PTHR13390">
    <property type="entry name" value="LIPASE"/>
    <property type="match status" value="1"/>
</dbReference>
<proteinExistence type="inferred from homology"/>
<dbReference type="SUPFAM" id="SSF53474">
    <property type="entry name" value="alpha/beta-Hydrolases"/>
    <property type="match status" value="1"/>
</dbReference>
<dbReference type="InterPro" id="IPR029058">
    <property type="entry name" value="AB_hydrolase_fold"/>
</dbReference>